<dbReference type="PANTHER" id="PTHR43027">
    <property type="entry name" value="DOXORUBICIN RESISTANCE ABC TRANSPORTER PERMEASE PROTEIN DRRC-RELATED"/>
    <property type="match status" value="1"/>
</dbReference>
<evidence type="ECO:0000313" key="7">
    <source>
        <dbReference type="EMBL" id="GAG91724.1"/>
    </source>
</evidence>
<dbReference type="GO" id="GO:0140359">
    <property type="term" value="F:ABC-type transporter activity"/>
    <property type="evidence" value="ECO:0007669"/>
    <property type="project" value="InterPro"/>
</dbReference>
<feature type="domain" description="ABC-2 type transporter transmembrane" evidence="6">
    <location>
        <begin position="6"/>
        <end position="183"/>
    </location>
</feature>
<evidence type="ECO:0000256" key="2">
    <source>
        <dbReference type="ARBA" id="ARBA00022692"/>
    </source>
</evidence>
<evidence type="ECO:0000256" key="3">
    <source>
        <dbReference type="ARBA" id="ARBA00022989"/>
    </source>
</evidence>
<comment type="subcellular location">
    <subcellularLocation>
        <location evidence="1">Membrane</location>
        <topology evidence="1">Multi-pass membrane protein</topology>
    </subcellularLocation>
</comment>
<feature type="transmembrane region" description="Helical" evidence="5">
    <location>
        <begin position="62"/>
        <end position="80"/>
    </location>
</feature>
<proteinExistence type="predicted"/>
<sequence>MNLQRTMALLKLELKKLIRDPTFLFTLIVLPVILTLAFGLAMSGIPTTSNPEISIFETMVPGIYGFMCVYIVMTVAMAFTDYRSEGILDRVNTTPTTSVEFMGSHIISNVLISLLQIVIITVLAVPLGFSIVFPGFFLTFAFVGLLALSSVGFGLIAATFAKSSGAAVGVSMAFFLPQMIFGTWIPMSDATEV</sequence>
<feature type="transmembrane region" description="Helical" evidence="5">
    <location>
        <begin position="135"/>
        <end position="158"/>
    </location>
</feature>
<keyword evidence="3 5" id="KW-1133">Transmembrane helix</keyword>
<feature type="transmembrane region" description="Helical" evidence="5">
    <location>
        <begin position="165"/>
        <end position="185"/>
    </location>
</feature>
<comment type="caution">
    <text evidence="7">The sequence shown here is derived from an EMBL/GenBank/DDBJ whole genome shotgun (WGS) entry which is preliminary data.</text>
</comment>
<reference evidence="7" key="1">
    <citation type="journal article" date="2014" name="Front. Microbiol.">
        <title>High frequency of phylogenetically diverse reductive dehalogenase-homologous genes in deep subseafloor sedimentary metagenomes.</title>
        <authorList>
            <person name="Kawai M."/>
            <person name="Futagami T."/>
            <person name="Toyoda A."/>
            <person name="Takaki Y."/>
            <person name="Nishi S."/>
            <person name="Hori S."/>
            <person name="Arai W."/>
            <person name="Tsubouchi T."/>
            <person name="Morono Y."/>
            <person name="Uchiyama I."/>
            <person name="Ito T."/>
            <person name="Fujiyama A."/>
            <person name="Inagaki F."/>
            <person name="Takami H."/>
        </authorList>
    </citation>
    <scope>NUCLEOTIDE SEQUENCE</scope>
    <source>
        <strain evidence="7">Expedition CK06-06</strain>
    </source>
</reference>
<dbReference type="EMBL" id="BART01025989">
    <property type="protein sequence ID" value="GAG91724.1"/>
    <property type="molecule type" value="Genomic_DNA"/>
</dbReference>
<feature type="transmembrane region" description="Helical" evidence="5">
    <location>
        <begin position="21"/>
        <end position="42"/>
    </location>
</feature>
<evidence type="ECO:0000256" key="5">
    <source>
        <dbReference type="SAM" id="Phobius"/>
    </source>
</evidence>
<feature type="transmembrane region" description="Helical" evidence="5">
    <location>
        <begin position="110"/>
        <end position="129"/>
    </location>
</feature>
<evidence type="ECO:0000256" key="1">
    <source>
        <dbReference type="ARBA" id="ARBA00004141"/>
    </source>
</evidence>
<dbReference type="AlphaFoldDB" id="X1B7H2"/>
<protein>
    <recommendedName>
        <fullName evidence="6">ABC-2 type transporter transmembrane domain-containing protein</fullName>
    </recommendedName>
</protein>
<keyword evidence="2 5" id="KW-0812">Transmembrane</keyword>
<evidence type="ECO:0000259" key="6">
    <source>
        <dbReference type="Pfam" id="PF01061"/>
    </source>
</evidence>
<dbReference type="Pfam" id="PF01061">
    <property type="entry name" value="ABC2_membrane"/>
    <property type="match status" value="1"/>
</dbReference>
<name>X1B7H2_9ZZZZ</name>
<gene>
    <name evidence="7" type="ORF">S01H4_46493</name>
</gene>
<organism evidence="7">
    <name type="scientific">marine sediment metagenome</name>
    <dbReference type="NCBI Taxonomy" id="412755"/>
    <lineage>
        <taxon>unclassified sequences</taxon>
        <taxon>metagenomes</taxon>
        <taxon>ecological metagenomes</taxon>
    </lineage>
</organism>
<dbReference type="InterPro" id="IPR052902">
    <property type="entry name" value="ABC-2_transporter"/>
</dbReference>
<feature type="non-terminal residue" evidence="7">
    <location>
        <position position="193"/>
    </location>
</feature>
<dbReference type="GO" id="GO:0016020">
    <property type="term" value="C:membrane"/>
    <property type="evidence" value="ECO:0007669"/>
    <property type="project" value="UniProtKB-SubCell"/>
</dbReference>
<keyword evidence="4 5" id="KW-0472">Membrane</keyword>
<evidence type="ECO:0000256" key="4">
    <source>
        <dbReference type="ARBA" id="ARBA00023136"/>
    </source>
</evidence>
<dbReference type="InterPro" id="IPR013525">
    <property type="entry name" value="ABC2_TM"/>
</dbReference>
<dbReference type="PANTHER" id="PTHR43027:SF2">
    <property type="entry name" value="TRANSPORT PERMEASE PROTEIN"/>
    <property type="match status" value="1"/>
</dbReference>
<accession>X1B7H2</accession>